<dbReference type="Proteomes" id="UP000286045">
    <property type="component" value="Unassembled WGS sequence"/>
</dbReference>
<dbReference type="STRING" id="363999.A0A439CV43"/>
<gene>
    <name evidence="3" type="ORF">EKO27_g9084</name>
</gene>
<dbReference type="Gene3D" id="3.20.20.100">
    <property type="entry name" value="NADP-dependent oxidoreductase domain"/>
    <property type="match status" value="1"/>
</dbReference>
<dbReference type="PANTHER" id="PTHR43147">
    <property type="entry name" value="PROTEIN TAS"/>
    <property type="match status" value="1"/>
</dbReference>
<sequence length="560" mass="63135">MVGHVNMMDDVLISNLPPEYLRSALRVLIAQGSATQQPFVQHIRERLQDTKPEFVPFKVLFPVADELTEEATRYLALTRCLFSSKLVQLSLPYLSHFVEALRGAHASWTVGSELHQALVGFAGDIVQAIQALKEVGLTEDDKLEYQLVMLHAKLKECRYYCETYEPGALDYPFQRSQRQVADVLRILNSRALGETDDDSPPQLDITVGQAAETFALGPFEVPRIFNGFWQLSSPAWGAGSASSHDTALTRLVEKGWSAADMADHYGDAELVYGHFRNRLPPQVKDKVFAATKWCIFKPIGLEVTDEWVLEAVKERCRRLGGRVELLQFHWYDYEAKEYLDILVKLVALTKTHPELVSAIGLCNFDSAHVEEACEYLLSKTGAIGIVSNQIQFSVIDSRPLQRMCTVSKKYDLKLLTYGSFCGGFLSSRWLDQHSPEMYSASSHLTPSQRKYLGMIYDWGTWDNFQELLHKLSAIAEKHGVSLTNVAIRWVLQKPQVGAVIVGTRLGVTTHDEDNLAVFDFELDHDDIQAIDKISLGDENERALELFGKLGDCGNEYRKMH</sequence>
<evidence type="ECO:0000313" key="3">
    <source>
        <dbReference type="EMBL" id="RWA06030.1"/>
    </source>
</evidence>
<dbReference type="SUPFAM" id="SSF51430">
    <property type="entry name" value="NAD(P)-linked oxidoreductase"/>
    <property type="match status" value="1"/>
</dbReference>
<keyword evidence="4" id="KW-1185">Reference proteome</keyword>
<reference evidence="3 4" key="1">
    <citation type="submission" date="2018-12" db="EMBL/GenBank/DDBJ databases">
        <title>Draft genome sequence of Xylaria grammica IHI A82.</title>
        <authorList>
            <person name="Buettner E."/>
            <person name="Kellner H."/>
        </authorList>
    </citation>
    <scope>NUCLEOTIDE SEQUENCE [LARGE SCALE GENOMIC DNA]</scope>
    <source>
        <strain evidence="3 4">IHI A82</strain>
    </source>
</reference>
<proteinExistence type="predicted"/>
<feature type="domain" description="NADP-dependent oxidoreductase" evidence="2">
    <location>
        <begin position="224"/>
        <end position="533"/>
    </location>
</feature>
<dbReference type="EMBL" id="RYZI01000375">
    <property type="protein sequence ID" value="RWA06030.1"/>
    <property type="molecule type" value="Genomic_DNA"/>
</dbReference>
<comment type="caution">
    <text evidence="3">The sequence shown here is derived from an EMBL/GenBank/DDBJ whole genome shotgun (WGS) entry which is preliminary data.</text>
</comment>
<protein>
    <recommendedName>
        <fullName evidence="2">NADP-dependent oxidoreductase domain-containing protein</fullName>
    </recommendedName>
</protein>
<keyword evidence="1" id="KW-0560">Oxidoreductase</keyword>
<name>A0A439CV43_9PEZI</name>
<dbReference type="InterPro" id="IPR036812">
    <property type="entry name" value="NAD(P)_OxRdtase_dom_sf"/>
</dbReference>
<dbReference type="GO" id="GO:0016491">
    <property type="term" value="F:oxidoreductase activity"/>
    <property type="evidence" value="ECO:0007669"/>
    <property type="project" value="UniProtKB-KW"/>
</dbReference>
<dbReference type="AlphaFoldDB" id="A0A439CV43"/>
<dbReference type="Pfam" id="PF00248">
    <property type="entry name" value="Aldo_ket_red"/>
    <property type="match status" value="1"/>
</dbReference>
<evidence type="ECO:0000256" key="1">
    <source>
        <dbReference type="ARBA" id="ARBA00023002"/>
    </source>
</evidence>
<organism evidence="3 4">
    <name type="scientific">Xylaria grammica</name>
    <dbReference type="NCBI Taxonomy" id="363999"/>
    <lineage>
        <taxon>Eukaryota</taxon>
        <taxon>Fungi</taxon>
        <taxon>Dikarya</taxon>
        <taxon>Ascomycota</taxon>
        <taxon>Pezizomycotina</taxon>
        <taxon>Sordariomycetes</taxon>
        <taxon>Xylariomycetidae</taxon>
        <taxon>Xylariales</taxon>
        <taxon>Xylariaceae</taxon>
        <taxon>Xylaria</taxon>
    </lineage>
</organism>
<dbReference type="PANTHER" id="PTHR43147:SF2">
    <property type="entry name" value="NADP-DEPENDENT OXIDOREDUCTASE DOMAIN-CONTAINING PROTEIN"/>
    <property type="match status" value="1"/>
</dbReference>
<dbReference type="InterPro" id="IPR023210">
    <property type="entry name" value="NADP_OxRdtase_dom"/>
</dbReference>
<accession>A0A439CV43</accession>
<evidence type="ECO:0000259" key="2">
    <source>
        <dbReference type="Pfam" id="PF00248"/>
    </source>
</evidence>
<evidence type="ECO:0000313" key="4">
    <source>
        <dbReference type="Proteomes" id="UP000286045"/>
    </source>
</evidence>